<accession>A0A0V1AKD1</accession>
<evidence type="ECO:0000313" key="1">
    <source>
        <dbReference type="EMBL" id="KRY25313.1"/>
    </source>
</evidence>
<reference evidence="1 2" key="1">
    <citation type="submission" date="2015-01" db="EMBL/GenBank/DDBJ databases">
        <title>Evolution of Trichinella species and genotypes.</title>
        <authorList>
            <person name="Korhonen P.K."/>
            <person name="Edoardo P."/>
            <person name="Giuseppe L.R."/>
            <person name="Gasser R.B."/>
        </authorList>
    </citation>
    <scope>NUCLEOTIDE SEQUENCE [LARGE SCALE GENOMIC DNA]</scope>
    <source>
        <strain evidence="1">ISS120</strain>
    </source>
</reference>
<name>A0A0V1AKD1_TRIBR</name>
<evidence type="ECO:0000313" key="2">
    <source>
        <dbReference type="Proteomes" id="UP000054653"/>
    </source>
</evidence>
<comment type="caution">
    <text evidence="1">The sequence shown here is derived from an EMBL/GenBank/DDBJ whole genome shotgun (WGS) entry which is preliminary data.</text>
</comment>
<dbReference type="EMBL" id="JYDI01002414">
    <property type="protein sequence ID" value="KRY25313.1"/>
    <property type="molecule type" value="Genomic_DNA"/>
</dbReference>
<organism evidence="1 2">
    <name type="scientific">Trichinella britovi</name>
    <name type="common">Parasitic roundworm</name>
    <dbReference type="NCBI Taxonomy" id="45882"/>
    <lineage>
        <taxon>Eukaryota</taxon>
        <taxon>Metazoa</taxon>
        <taxon>Ecdysozoa</taxon>
        <taxon>Nematoda</taxon>
        <taxon>Enoplea</taxon>
        <taxon>Dorylaimia</taxon>
        <taxon>Trichinellida</taxon>
        <taxon>Trichinellidae</taxon>
        <taxon>Trichinella</taxon>
    </lineage>
</organism>
<gene>
    <name evidence="1" type="ORF">T03_3319</name>
</gene>
<protein>
    <submittedName>
        <fullName evidence="1">Uncharacterized protein</fullName>
    </submittedName>
</protein>
<keyword evidence="2" id="KW-1185">Reference proteome</keyword>
<dbReference type="AlphaFoldDB" id="A0A0V1AKD1"/>
<dbReference type="Proteomes" id="UP000054653">
    <property type="component" value="Unassembled WGS sequence"/>
</dbReference>
<proteinExistence type="predicted"/>
<sequence>MLHLEHRTLDVFWQWRHRFFGFIISGQCATLSNLSAGVGSGLLTTLLLVSNEANNDSDNQVAERED</sequence>